<comment type="caution">
    <text evidence="3">The sequence shown here is derived from an EMBL/GenBank/DDBJ whole genome shotgun (WGS) entry which is preliminary data.</text>
</comment>
<dbReference type="InterPro" id="IPR029068">
    <property type="entry name" value="Glyas_Bleomycin-R_OHBP_Dase"/>
</dbReference>
<accession>A0A1G2HI24</accession>
<evidence type="ECO:0000313" key="3">
    <source>
        <dbReference type="EMBL" id="OGZ62039.1"/>
    </source>
</evidence>
<dbReference type="PROSITE" id="PS51819">
    <property type="entry name" value="VOC"/>
    <property type="match status" value="1"/>
</dbReference>
<dbReference type="AlphaFoldDB" id="A0A1G2HI24"/>
<dbReference type="PANTHER" id="PTHR36113:SF6">
    <property type="entry name" value="FOSFOMYCIN RESISTANCE PROTEIN FOSX"/>
    <property type="match status" value="1"/>
</dbReference>
<dbReference type="Pfam" id="PF00903">
    <property type="entry name" value="Glyoxalase"/>
    <property type="match status" value="1"/>
</dbReference>
<evidence type="ECO:0000256" key="1">
    <source>
        <dbReference type="ARBA" id="ARBA00022723"/>
    </source>
</evidence>
<protein>
    <recommendedName>
        <fullName evidence="2">VOC domain-containing protein</fullName>
    </recommendedName>
</protein>
<keyword evidence="1" id="KW-0479">Metal-binding</keyword>
<evidence type="ECO:0000259" key="2">
    <source>
        <dbReference type="PROSITE" id="PS51819"/>
    </source>
</evidence>
<reference evidence="3 4" key="1">
    <citation type="journal article" date="2016" name="Nat. Commun.">
        <title>Thousands of microbial genomes shed light on interconnected biogeochemical processes in an aquifer system.</title>
        <authorList>
            <person name="Anantharaman K."/>
            <person name="Brown C.T."/>
            <person name="Hug L.A."/>
            <person name="Sharon I."/>
            <person name="Castelle C.J."/>
            <person name="Probst A.J."/>
            <person name="Thomas B.C."/>
            <person name="Singh A."/>
            <person name="Wilkins M.J."/>
            <person name="Karaoz U."/>
            <person name="Brodie E.L."/>
            <person name="Williams K.H."/>
            <person name="Hubbard S.S."/>
            <person name="Banfield J.F."/>
        </authorList>
    </citation>
    <scope>NUCLEOTIDE SEQUENCE [LARGE SCALE GENOMIC DNA]</scope>
</reference>
<gene>
    <name evidence="3" type="ORF">A3F94_02305</name>
</gene>
<dbReference type="STRING" id="1802165.A3F94_02305"/>
<dbReference type="Gene3D" id="3.10.180.10">
    <property type="entry name" value="2,3-Dihydroxybiphenyl 1,2-Dioxygenase, domain 1"/>
    <property type="match status" value="1"/>
</dbReference>
<organism evidence="3 4">
    <name type="scientific">Candidatus Spechtbacteria bacterium RIFCSPLOWO2_12_FULL_38_22</name>
    <dbReference type="NCBI Taxonomy" id="1802165"/>
    <lineage>
        <taxon>Bacteria</taxon>
        <taxon>Candidatus Spechtiibacteriota</taxon>
    </lineage>
</organism>
<dbReference type="InterPro" id="IPR037523">
    <property type="entry name" value="VOC_core"/>
</dbReference>
<dbReference type="SUPFAM" id="SSF54593">
    <property type="entry name" value="Glyoxalase/Bleomycin resistance protein/Dihydroxybiphenyl dioxygenase"/>
    <property type="match status" value="1"/>
</dbReference>
<name>A0A1G2HI24_9BACT</name>
<dbReference type="PANTHER" id="PTHR36113">
    <property type="entry name" value="LYASE, PUTATIVE-RELATED-RELATED"/>
    <property type="match status" value="1"/>
</dbReference>
<proteinExistence type="predicted"/>
<dbReference type="InterPro" id="IPR004360">
    <property type="entry name" value="Glyas_Fos-R_dOase_dom"/>
</dbReference>
<dbReference type="EMBL" id="MHOK01000009">
    <property type="protein sequence ID" value="OGZ62039.1"/>
    <property type="molecule type" value="Genomic_DNA"/>
</dbReference>
<dbReference type="InterPro" id="IPR051332">
    <property type="entry name" value="Fosfomycin_Res_Enzymes"/>
</dbReference>
<sequence length="133" mass="15539">MNKKSLDPAGHLTLAVSNLEKSKKFYKSLFGKLKFKQIRDGERSVAWATREGFGIWIRQAKHAKPRYKYFAPSLQHLCVKAKTRKTVDEIYKLMSAKKIFVFDEPKAYPEYTPKYYAVFFADPDGIKIEIAYY</sequence>
<dbReference type="Proteomes" id="UP000176770">
    <property type="component" value="Unassembled WGS sequence"/>
</dbReference>
<feature type="domain" description="VOC" evidence="2">
    <location>
        <begin position="8"/>
        <end position="133"/>
    </location>
</feature>
<dbReference type="GO" id="GO:0046872">
    <property type="term" value="F:metal ion binding"/>
    <property type="evidence" value="ECO:0007669"/>
    <property type="project" value="UniProtKB-KW"/>
</dbReference>
<evidence type="ECO:0000313" key="4">
    <source>
        <dbReference type="Proteomes" id="UP000176770"/>
    </source>
</evidence>